<organism evidence="6 7">
    <name type="scientific">Galdieria yellowstonensis</name>
    <dbReference type="NCBI Taxonomy" id="3028027"/>
    <lineage>
        <taxon>Eukaryota</taxon>
        <taxon>Rhodophyta</taxon>
        <taxon>Bangiophyceae</taxon>
        <taxon>Galdieriales</taxon>
        <taxon>Galdieriaceae</taxon>
        <taxon>Galdieria</taxon>
    </lineage>
</organism>
<keyword evidence="2 4" id="KW-0863">Zinc-finger</keyword>
<dbReference type="InterPro" id="IPR035896">
    <property type="entry name" value="AN1-like_Znf"/>
</dbReference>
<evidence type="ECO:0000256" key="2">
    <source>
        <dbReference type="ARBA" id="ARBA00022771"/>
    </source>
</evidence>
<evidence type="ECO:0000256" key="4">
    <source>
        <dbReference type="PROSITE-ProRule" id="PRU00449"/>
    </source>
</evidence>
<dbReference type="PANTHER" id="PTHR14677:SF20">
    <property type="entry name" value="ZINC FINGER AN1-TYPE CONTAINING 2A-RELATED"/>
    <property type="match status" value="1"/>
</dbReference>
<dbReference type="PANTHER" id="PTHR14677">
    <property type="entry name" value="ARSENITE INDUCUBLE RNA ASSOCIATED PROTEIN AIP-1-RELATED"/>
    <property type="match status" value="1"/>
</dbReference>
<dbReference type="Gene3D" id="4.10.1110.10">
    <property type="entry name" value="AN1-like Zinc finger"/>
    <property type="match status" value="2"/>
</dbReference>
<name>A0AAV9INE9_9RHOD</name>
<dbReference type="Proteomes" id="UP001300502">
    <property type="component" value="Unassembled WGS sequence"/>
</dbReference>
<dbReference type="EMBL" id="JANCYU010000072">
    <property type="protein sequence ID" value="KAK4528945.1"/>
    <property type="molecule type" value="Genomic_DNA"/>
</dbReference>
<dbReference type="GO" id="GO:0005737">
    <property type="term" value="C:cytoplasm"/>
    <property type="evidence" value="ECO:0007669"/>
    <property type="project" value="TreeGrafter"/>
</dbReference>
<dbReference type="SMART" id="SM00154">
    <property type="entry name" value="ZnF_AN1"/>
    <property type="match status" value="2"/>
</dbReference>
<dbReference type="AlphaFoldDB" id="A0AAV9INE9"/>
<keyword evidence="3" id="KW-0862">Zinc</keyword>
<evidence type="ECO:0000313" key="6">
    <source>
        <dbReference type="EMBL" id="KAK4528945.1"/>
    </source>
</evidence>
<gene>
    <name evidence="6" type="ORF">GAYE_SCF67G6894</name>
</gene>
<dbReference type="Pfam" id="PF01428">
    <property type="entry name" value="zf-AN1"/>
    <property type="match status" value="2"/>
</dbReference>
<keyword evidence="1" id="KW-0479">Metal-binding</keyword>
<comment type="caution">
    <text evidence="6">The sequence shown here is derived from an EMBL/GenBank/DDBJ whole genome shotgun (WGS) entry which is preliminary data.</text>
</comment>
<keyword evidence="7" id="KW-1185">Reference proteome</keyword>
<proteinExistence type="predicted"/>
<accession>A0AAV9INE9</accession>
<dbReference type="SUPFAM" id="SSF118310">
    <property type="entry name" value="AN1-like Zinc finger"/>
    <property type="match status" value="2"/>
</dbReference>
<feature type="domain" description="AN1-type" evidence="5">
    <location>
        <begin position="9"/>
        <end position="57"/>
    </location>
</feature>
<evidence type="ECO:0000313" key="7">
    <source>
        <dbReference type="Proteomes" id="UP001300502"/>
    </source>
</evidence>
<dbReference type="PROSITE" id="PS51039">
    <property type="entry name" value="ZF_AN1"/>
    <property type="match status" value="1"/>
</dbReference>
<dbReference type="InterPro" id="IPR000058">
    <property type="entry name" value="Znf_AN1"/>
</dbReference>
<evidence type="ECO:0000259" key="5">
    <source>
        <dbReference type="PROSITE" id="PS51039"/>
    </source>
</evidence>
<dbReference type="GO" id="GO:0008270">
    <property type="term" value="F:zinc ion binding"/>
    <property type="evidence" value="ECO:0007669"/>
    <property type="project" value="UniProtKB-KW"/>
</dbReference>
<sequence length="274" mass="31047">MADQSKPVELIGENCSFKGCNQLDFLPYTCEYCGRTFCGKHRLPPSHHCQDYKNVPTNQTIPTKPQQQLETCSQPKCNKITVTRCGECAQSFCASHRNTDQHDCINKKKKNNHVHEKTKTSSSPNFLEKLANKFHKSRKNAESSKTARTVFHMKQKSKAVGNPEIPMQDRVYLYVTIDDHVAANLATTRSLQQPLSLYYPKYMTIGQVLDKVCEKKGIINRNHQNNTTGKLCFVDGETHKPVDPATLLSQCNQSSSGMLSLILTQLDEEKLRQK</sequence>
<evidence type="ECO:0000256" key="3">
    <source>
        <dbReference type="ARBA" id="ARBA00022833"/>
    </source>
</evidence>
<reference evidence="6 7" key="1">
    <citation type="submission" date="2022-07" db="EMBL/GenBank/DDBJ databases">
        <title>Genome-wide signatures of adaptation to extreme environments.</title>
        <authorList>
            <person name="Cho C.H."/>
            <person name="Yoon H.S."/>
        </authorList>
    </citation>
    <scope>NUCLEOTIDE SEQUENCE [LARGE SCALE GENOMIC DNA]</scope>
    <source>
        <strain evidence="6 7">108.79 E11</strain>
    </source>
</reference>
<evidence type="ECO:0000256" key="1">
    <source>
        <dbReference type="ARBA" id="ARBA00022723"/>
    </source>
</evidence>
<protein>
    <recommendedName>
        <fullName evidence="5">AN1-type domain-containing protein</fullName>
    </recommendedName>
</protein>